<evidence type="ECO:0000259" key="1">
    <source>
        <dbReference type="Pfam" id="PF03412"/>
    </source>
</evidence>
<accession>A0A1S8S8P1</accession>
<dbReference type="EMBL" id="LZZI01000029">
    <property type="protein sequence ID" value="OOM61878.1"/>
    <property type="molecule type" value="Genomic_DNA"/>
</dbReference>
<dbReference type="GO" id="GO:0005524">
    <property type="term" value="F:ATP binding"/>
    <property type="evidence" value="ECO:0007669"/>
    <property type="project" value="InterPro"/>
</dbReference>
<reference evidence="2 3" key="1">
    <citation type="submission" date="2016-05" db="EMBL/GenBank/DDBJ databases">
        <title>Microbial solvent formation.</title>
        <authorList>
            <person name="Poehlein A."/>
            <person name="Montoya Solano J.D."/>
            <person name="Flitsch S."/>
            <person name="Krabben P."/>
            <person name="Duerre P."/>
            <person name="Daniel R."/>
        </authorList>
    </citation>
    <scope>NUCLEOTIDE SEQUENCE [LARGE SCALE GENOMIC DNA]</scope>
    <source>
        <strain evidence="2 3">DSM 53</strain>
    </source>
</reference>
<evidence type="ECO:0000313" key="2">
    <source>
        <dbReference type="EMBL" id="OOM61878.1"/>
    </source>
</evidence>
<sequence>MKYYSFIVGEKVKNKRLVIADPARGKQKISINEFEKSFLNIIICSTVEPNKENILDFSNYSITLIKYKKIAKDDSFAIFKYSIKTGIQIYFISCFRCK</sequence>
<dbReference type="InterPro" id="IPR005074">
    <property type="entry name" value="Peptidase_C39"/>
</dbReference>
<dbReference type="Proteomes" id="UP000190973">
    <property type="component" value="Unassembled WGS sequence"/>
</dbReference>
<dbReference type="GO" id="GO:0006508">
    <property type="term" value="P:proteolysis"/>
    <property type="evidence" value="ECO:0007669"/>
    <property type="project" value="InterPro"/>
</dbReference>
<dbReference type="AlphaFoldDB" id="A0A1S8S8P1"/>
<organism evidence="2 3">
    <name type="scientific">Clostridium beijerinckii</name>
    <name type="common">Clostridium MP</name>
    <dbReference type="NCBI Taxonomy" id="1520"/>
    <lineage>
        <taxon>Bacteria</taxon>
        <taxon>Bacillati</taxon>
        <taxon>Bacillota</taxon>
        <taxon>Clostridia</taxon>
        <taxon>Eubacteriales</taxon>
        <taxon>Clostridiaceae</taxon>
        <taxon>Clostridium</taxon>
    </lineage>
</organism>
<comment type="caution">
    <text evidence="2">The sequence shown here is derived from an EMBL/GenBank/DDBJ whole genome shotgun (WGS) entry which is preliminary data.</text>
</comment>
<feature type="domain" description="Peptidase C39" evidence="1">
    <location>
        <begin position="6"/>
        <end position="46"/>
    </location>
</feature>
<dbReference type="GO" id="GO:0008233">
    <property type="term" value="F:peptidase activity"/>
    <property type="evidence" value="ECO:0007669"/>
    <property type="project" value="InterPro"/>
</dbReference>
<name>A0A1S8S8P1_CLOBE</name>
<dbReference type="Gene3D" id="3.90.70.10">
    <property type="entry name" value="Cysteine proteinases"/>
    <property type="match status" value="1"/>
</dbReference>
<dbReference type="GO" id="GO:0016020">
    <property type="term" value="C:membrane"/>
    <property type="evidence" value="ECO:0007669"/>
    <property type="project" value="InterPro"/>
</dbReference>
<protein>
    <submittedName>
        <fullName evidence="2">Peptidase C39 family protein</fullName>
    </submittedName>
</protein>
<dbReference type="Pfam" id="PF03412">
    <property type="entry name" value="Peptidase_C39"/>
    <property type="match status" value="1"/>
</dbReference>
<gene>
    <name evidence="2" type="ORF">CLBCK_20530</name>
</gene>
<evidence type="ECO:0000313" key="3">
    <source>
        <dbReference type="Proteomes" id="UP000190973"/>
    </source>
</evidence>
<proteinExistence type="predicted"/>